<dbReference type="OrthoDB" id="94039at2759"/>
<protein>
    <recommendedName>
        <fullName evidence="1">AB hydrolase-1 domain-containing protein</fullName>
    </recommendedName>
</protein>
<dbReference type="AlphaFoldDB" id="A0A2H3IT14"/>
<dbReference type="Proteomes" id="UP000218811">
    <property type="component" value="Unassembled WGS sequence"/>
</dbReference>
<evidence type="ECO:0000313" key="3">
    <source>
        <dbReference type="Proteomes" id="UP000218811"/>
    </source>
</evidence>
<accession>A0A2H3IT14</accession>
<dbReference type="OMA" id="AWSFEMQ"/>
<dbReference type="STRING" id="742152.A0A2H3IT14"/>
<reference evidence="2 3" key="1">
    <citation type="journal article" date="2012" name="Science">
        <title>The Paleozoic origin of enzymatic lignin decomposition reconstructed from 31 fungal genomes.</title>
        <authorList>
            <person name="Floudas D."/>
            <person name="Binder M."/>
            <person name="Riley R."/>
            <person name="Barry K."/>
            <person name="Blanchette R.A."/>
            <person name="Henrissat B."/>
            <person name="Martinez A.T."/>
            <person name="Otillar R."/>
            <person name="Spatafora J.W."/>
            <person name="Yadav J.S."/>
            <person name="Aerts A."/>
            <person name="Benoit I."/>
            <person name="Boyd A."/>
            <person name="Carlson A."/>
            <person name="Copeland A."/>
            <person name="Coutinho P.M."/>
            <person name="de Vries R.P."/>
            <person name="Ferreira P."/>
            <person name="Findley K."/>
            <person name="Foster B."/>
            <person name="Gaskell J."/>
            <person name="Glotzer D."/>
            <person name="Gorecki P."/>
            <person name="Heitman J."/>
            <person name="Hesse C."/>
            <person name="Hori C."/>
            <person name="Igarashi K."/>
            <person name="Jurgens J.A."/>
            <person name="Kallen N."/>
            <person name="Kersten P."/>
            <person name="Kohler A."/>
            <person name="Kuees U."/>
            <person name="Kumar T.K.A."/>
            <person name="Kuo A."/>
            <person name="LaButti K."/>
            <person name="Larrondo L.F."/>
            <person name="Lindquist E."/>
            <person name="Ling A."/>
            <person name="Lombard V."/>
            <person name="Lucas S."/>
            <person name="Lundell T."/>
            <person name="Martin R."/>
            <person name="McLaughlin D.J."/>
            <person name="Morgenstern I."/>
            <person name="Morin E."/>
            <person name="Murat C."/>
            <person name="Nagy L.G."/>
            <person name="Nolan M."/>
            <person name="Ohm R.A."/>
            <person name="Patyshakuliyeva A."/>
            <person name="Rokas A."/>
            <person name="Ruiz-Duenas F.J."/>
            <person name="Sabat G."/>
            <person name="Salamov A."/>
            <person name="Samejima M."/>
            <person name="Schmutz J."/>
            <person name="Slot J.C."/>
            <person name="St John F."/>
            <person name="Stenlid J."/>
            <person name="Sun H."/>
            <person name="Sun S."/>
            <person name="Syed K."/>
            <person name="Tsang A."/>
            <person name="Wiebenga A."/>
            <person name="Young D."/>
            <person name="Pisabarro A."/>
            <person name="Eastwood D.C."/>
            <person name="Martin F."/>
            <person name="Cullen D."/>
            <person name="Grigoriev I.V."/>
            <person name="Hibbett D.S."/>
        </authorList>
    </citation>
    <scope>NUCLEOTIDE SEQUENCE [LARGE SCALE GENOMIC DNA]</scope>
    <source>
        <strain evidence="2 3">MD-104</strain>
    </source>
</reference>
<dbReference type="SUPFAM" id="SSF53474">
    <property type="entry name" value="alpha/beta-Hydrolases"/>
    <property type="match status" value="1"/>
</dbReference>
<organism evidence="2 3">
    <name type="scientific">Wolfiporia cocos (strain MD-104)</name>
    <name type="common">Brown rot fungus</name>
    <dbReference type="NCBI Taxonomy" id="742152"/>
    <lineage>
        <taxon>Eukaryota</taxon>
        <taxon>Fungi</taxon>
        <taxon>Dikarya</taxon>
        <taxon>Basidiomycota</taxon>
        <taxon>Agaricomycotina</taxon>
        <taxon>Agaricomycetes</taxon>
        <taxon>Polyporales</taxon>
        <taxon>Phaeolaceae</taxon>
        <taxon>Wolfiporia</taxon>
    </lineage>
</organism>
<feature type="domain" description="AB hydrolase-1" evidence="1">
    <location>
        <begin position="42"/>
        <end position="326"/>
    </location>
</feature>
<dbReference type="InterPro" id="IPR000073">
    <property type="entry name" value="AB_hydrolase_1"/>
</dbReference>
<evidence type="ECO:0000313" key="2">
    <source>
        <dbReference type="EMBL" id="PCH33126.1"/>
    </source>
</evidence>
<dbReference type="Pfam" id="PF12697">
    <property type="entry name" value="Abhydrolase_6"/>
    <property type="match status" value="1"/>
</dbReference>
<dbReference type="EMBL" id="KB467831">
    <property type="protein sequence ID" value="PCH33126.1"/>
    <property type="molecule type" value="Genomic_DNA"/>
</dbReference>
<evidence type="ECO:0000259" key="1">
    <source>
        <dbReference type="Pfam" id="PF12697"/>
    </source>
</evidence>
<sequence>MTTACYSTSTTFFTYPEAVKPGLKLVAKRYVPATPSANGLTLLFAHCTGAHKEFWEPVIEALFENADPLQIREAWSVDWQSHGEAAVLNESLLKQIDGGLCMFFLDLIAAAQEYAVGVRAFVRSPHLAGHRLLGVGHSAGGSAILLSADVTSIPYEAIILVEPCLITRTEFDAHHAERIAALEFTQKAVSGRRDVWRDRAEAAIFFKKRLPWKIWDLRVLHIFIERGLKEISVQEDERTVTKVTLKCDKAQEQKAYANDNEPHFLAVDRLATLDATFPVHCILGARVDIVPPYAHNSILAVRQMASVQRVPKAGHFAVQENPDGVATCIENVLRGIASPRAKL</sequence>
<name>A0A2H3IT14_WOLCO</name>
<keyword evidence="3" id="KW-1185">Reference proteome</keyword>
<dbReference type="InterPro" id="IPR029058">
    <property type="entry name" value="AB_hydrolase_fold"/>
</dbReference>
<dbReference type="Gene3D" id="3.40.50.1820">
    <property type="entry name" value="alpha/beta hydrolase"/>
    <property type="match status" value="1"/>
</dbReference>
<proteinExistence type="predicted"/>
<gene>
    <name evidence="2" type="ORF">WOLCODRAFT_63391</name>
</gene>